<gene>
    <name evidence="2" type="ORF">OIE14_19480</name>
</gene>
<sequence>MTITRSRPPITAGGLGTLSGAQVAANGTPIREVAGEDTGNEERAV</sequence>
<protein>
    <submittedName>
        <fullName evidence="2">Uncharacterized protein</fullName>
    </submittedName>
</protein>
<organism evidence="2 3">
    <name type="scientific">Micromonospora peucetia</name>
    <dbReference type="NCBI Taxonomy" id="47871"/>
    <lineage>
        <taxon>Bacteria</taxon>
        <taxon>Bacillati</taxon>
        <taxon>Actinomycetota</taxon>
        <taxon>Actinomycetes</taxon>
        <taxon>Micromonosporales</taxon>
        <taxon>Micromonosporaceae</taxon>
        <taxon>Micromonospora</taxon>
    </lineage>
</organism>
<feature type="region of interest" description="Disordered" evidence="1">
    <location>
        <begin position="1"/>
        <end position="20"/>
    </location>
</feature>
<evidence type="ECO:0000313" key="2">
    <source>
        <dbReference type="EMBL" id="WSA30379.1"/>
    </source>
</evidence>
<evidence type="ECO:0000256" key="1">
    <source>
        <dbReference type="SAM" id="MobiDB-lite"/>
    </source>
</evidence>
<keyword evidence="3" id="KW-1185">Reference proteome</keyword>
<accession>A0ABZ1E984</accession>
<dbReference type="Proteomes" id="UP001334804">
    <property type="component" value="Chromosome"/>
</dbReference>
<dbReference type="RefSeq" id="WP_326563403.1">
    <property type="nucleotide sequence ID" value="NZ_CP109071.1"/>
</dbReference>
<name>A0ABZ1E984_9ACTN</name>
<dbReference type="EMBL" id="CP109071">
    <property type="protein sequence ID" value="WSA30379.1"/>
    <property type="molecule type" value="Genomic_DNA"/>
</dbReference>
<proteinExistence type="predicted"/>
<evidence type="ECO:0000313" key="3">
    <source>
        <dbReference type="Proteomes" id="UP001334804"/>
    </source>
</evidence>
<reference evidence="2 3" key="1">
    <citation type="submission" date="2022-10" db="EMBL/GenBank/DDBJ databases">
        <title>The complete genomes of actinobacterial strains from the NBC collection.</title>
        <authorList>
            <person name="Joergensen T.S."/>
            <person name="Alvarez Arevalo M."/>
            <person name="Sterndorff E.B."/>
            <person name="Faurdal D."/>
            <person name="Vuksanovic O."/>
            <person name="Mourched A.-S."/>
            <person name="Charusanti P."/>
            <person name="Shaw S."/>
            <person name="Blin K."/>
            <person name="Weber T."/>
        </authorList>
    </citation>
    <scope>NUCLEOTIDE SEQUENCE [LARGE SCALE GENOMIC DNA]</scope>
    <source>
        <strain evidence="2 3">NBC 01809</strain>
    </source>
</reference>